<feature type="domain" description="PLD phosphodiesterase" evidence="1">
    <location>
        <begin position="108"/>
        <end position="135"/>
    </location>
</feature>
<dbReference type="OrthoDB" id="9762009at2"/>
<reference evidence="2 3" key="1">
    <citation type="journal article" date="2005" name="Nucleic Acids Res.">
        <title>Genomic blueprint of Hahella chejuensis, a marine microbe producing an algicidal agent.</title>
        <authorList>
            <person name="Jeong H."/>
            <person name="Yim J.H."/>
            <person name="Lee C."/>
            <person name="Choi S.-H."/>
            <person name="Park Y.K."/>
            <person name="Yoon S.H."/>
            <person name="Hur C.-G."/>
            <person name="Kang H.-Y."/>
            <person name="Kim D."/>
            <person name="Lee H.H."/>
            <person name="Park K.H."/>
            <person name="Park S.-H."/>
            <person name="Park H.-S."/>
            <person name="Lee H.K."/>
            <person name="Oh T.K."/>
            <person name="Kim J.F."/>
        </authorList>
    </citation>
    <scope>NUCLEOTIDE SEQUENCE [LARGE SCALE GENOMIC DNA]</scope>
    <source>
        <strain evidence="2 3">KCTC 2396</strain>
    </source>
</reference>
<dbReference type="KEGG" id="hch:HCH_02132"/>
<dbReference type="GO" id="GO:0032049">
    <property type="term" value="P:cardiolipin biosynthetic process"/>
    <property type="evidence" value="ECO:0007669"/>
    <property type="project" value="UniProtKB-ARBA"/>
</dbReference>
<dbReference type="SUPFAM" id="SSF56024">
    <property type="entry name" value="Phospholipase D/nuclease"/>
    <property type="match status" value="2"/>
</dbReference>
<dbReference type="InterPro" id="IPR001736">
    <property type="entry name" value="PLipase_D/transphosphatidylase"/>
</dbReference>
<gene>
    <name evidence="2" type="ordered locus">HCH_02132</name>
</gene>
<dbReference type="GO" id="GO:0008808">
    <property type="term" value="F:cardiolipin synthase activity"/>
    <property type="evidence" value="ECO:0007669"/>
    <property type="project" value="TreeGrafter"/>
</dbReference>
<evidence type="ECO:0000259" key="1">
    <source>
        <dbReference type="PROSITE" id="PS50035"/>
    </source>
</evidence>
<dbReference type="PROSITE" id="PS50035">
    <property type="entry name" value="PLD"/>
    <property type="match status" value="1"/>
</dbReference>
<proteinExistence type="predicted"/>
<dbReference type="Pfam" id="PF13091">
    <property type="entry name" value="PLDc_2"/>
    <property type="match status" value="2"/>
</dbReference>
<dbReference type="STRING" id="349521.HCH_02132"/>
<dbReference type="GO" id="GO:0016020">
    <property type="term" value="C:membrane"/>
    <property type="evidence" value="ECO:0007669"/>
    <property type="project" value="TreeGrafter"/>
</dbReference>
<organism evidence="2 3">
    <name type="scientific">Hahella chejuensis (strain KCTC 2396)</name>
    <dbReference type="NCBI Taxonomy" id="349521"/>
    <lineage>
        <taxon>Bacteria</taxon>
        <taxon>Pseudomonadati</taxon>
        <taxon>Pseudomonadota</taxon>
        <taxon>Gammaproteobacteria</taxon>
        <taxon>Oceanospirillales</taxon>
        <taxon>Hahellaceae</taxon>
        <taxon>Hahella</taxon>
    </lineage>
</organism>
<evidence type="ECO:0000313" key="2">
    <source>
        <dbReference type="EMBL" id="ABC28961.1"/>
    </source>
</evidence>
<dbReference type="CDD" id="cd09110">
    <property type="entry name" value="PLDc_CLS_1"/>
    <property type="match status" value="1"/>
</dbReference>
<dbReference type="PANTHER" id="PTHR21248:SF23">
    <property type="entry name" value="CARDIOLIPIN SYNTHASE B"/>
    <property type="match status" value="1"/>
</dbReference>
<dbReference type="InterPro" id="IPR025202">
    <property type="entry name" value="PLD-like_dom"/>
</dbReference>
<dbReference type="CDD" id="cd09159">
    <property type="entry name" value="PLDc_ybhO_like_2"/>
    <property type="match status" value="1"/>
</dbReference>
<dbReference type="Proteomes" id="UP000000238">
    <property type="component" value="Chromosome"/>
</dbReference>
<name>Q2SK63_HAHCH</name>
<evidence type="ECO:0000313" key="3">
    <source>
        <dbReference type="Proteomes" id="UP000000238"/>
    </source>
</evidence>
<dbReference type="Gene3D" id="3.30.870.10">
    <property type="entry name" value="Endonuclease Chain A"/>
    <property type="match status" value="2"/>
</dbReference>
<sequence>MDRCKVVGDNAFGFSIGHIEILQALHQALSSARHYIFIEMYLVDRGRAFQWVYALLEEASKRGVQVFLLLDDFGSRPVLRDLFLSHALPANIHVAAYNPISYRRWTRNFHRDHRKLVLVDGEVALVGGFGVTDDFFPHAPDPGEPAPEVTCESVEGVAKPAWLDVAVTISGPVLANWDRGFREVWRESSKVMLPLSRKAMKAGDIAGRAAFGWGWRKQDIVRELLHRIKRSHGSLQIITPYFVTSWRVRRALRWAARQGVKVQIIVPGLTSDHPGVTYAARRHYRSLLRAGVELYEYQPTFIHAKVYICDDWCSVGSFNLDHWTYRWNLEANQEVWDAEFTAQVAGFFEQCRRKSRSVTLGSLDRMGWYSRLMVYLMGKLDELLIRFLR</sequence>
<dbReference type="HOGENOM" id="CLU_038053_0_1_6"/>
<accession>Q2SK63</accession>
<dbReference type="RefSeq" id="WP_011396031.1">
    <property type="nucleotide sequence ID" value="NC_007645.1"/>
</dbReference>
<dbReference type="PANTHER" id="PTHR21248">
    <property type="entry name" value="CARDIOLIPIN SYNTHASE"/>
    <property type="match status" value="1"/>
</dbReference>
<protein>
    <submittedName>
        <fullName evidence="2">Phosphatidylserine/phosphatidylglycerophosphate/ c ardiolipin synthases and related enzyme</fullName>
    </submittedName>
</protein>
<dbReference type="SMART" id="SM00155">
    <property type="entry name" value="PLDc"/>
    <property type="match status" value="2"/>
</dbReference>
<dbReference type="AlphaFoldDB" id="Q2SK63"/>
<keyword evidence="3" id="KW-1185">Reference proteome</keyword>
<dbReference type="eggNOG" id="COG1502">
    <property type="taxonomic scope" value="Bacteria"/>
</dbReference>
<dbReference type="EMBL" id="CP000155">
    <property type="protein sequence ID" value="ABC28961.1"/>
    <property type="molecule type" value="Genomic_DNA"/>
</dbReference>